<protein>
    <recommendedName>
        <fullName evidence="8">Crp/Fnr family transcriptional regulator</fullName>
    </recommendedName>
</protein>
<gene>
    <name evidence="6" type="ORF">AOZ06_32350</name>
</gene>
<dbReference type="InterPro" id="IPR000595">
    <property type="entry name" value="cNMP-bd_dom"/>
</dbReference>
<evidence type="ECO:0000313" key="6">
    <source>
        <dbReference type="EMBL" id="ALG10955.1"/>
    </source>
</evidence>
<keyword evidence="7" id="KW-1185">Reference proteome</keyword>
<proteinExistence type="predicted"/>
<name>A0A0N9I4G6_9PSEU</name>
<evidence type="ECO:0000256" key="1">
    <source>
        <dbReference type="ARBA" id="ARBA00023015"/>
    </source>
</evidence>
<dbReference type="InterPro" id="IPR014710">
    <property type="entry name" value="RmlC-like_jellyroll"/>
</dbReference>
<reference evidence="6 7" key="1">
    <citation type="submission" date="2015-07" db="EMBL/GenBank/DDBJ databases">
        <title>Genome sequencing of Kibdelosporangium phytohabitans.</title>
        <authorList>
            <person name="Qin S."/>
            <person name="Xing K."/>
        </authorList>
    </citation>
    <scope>NUCLEOTIDE SEQUENCE [LARGE SCALE GENOMIC DNA]</scope>
    <source>
        <strain evidence="6 7">KLBMP1111</strain>
    </source>
</reference>
<keyword evidence="1" id="KW-0805">Transcription regulation</keyword>
<dbReference type="InterPro" id="IPR018490">
    <property type="entry name" value="cNMP-bd_dom_sf"/>
</dbReference>
<dbReference type="InterPro" id="IPR012318">
    <property type="entry name" value="HTH_CRP"/>
</dbReference>
<dbReference type="PROSITE" id="PS51063">
    <property type="entry name" value="HTH_CRP_2"/>
    <property type="match status" value="1"/>
</dbReference>
<keyword evidence="2" id="KW-0238">DNA-binding</keyword>
<dbReference type="CDD" id="cd00038">
    <property type="entry name" value="CAP_ED"/>
    <property type="match status" value="1"/>
</dbReference>
<dbReference type="KEGG" id="kphy:AOZ06_32350"/>
<dbReference type="GO" id="GO:0003677">
    <property type="term" value="F:DNA binding"/>
    <property type="evidence" value="ECO:0007669"/>
    <property type="project" value="UniProtKB-KW"/>
</dbReference>
<dbReference type="STRING" id="860235.AOZ06_32350"/>
<feature type="domain" description="HTH crp-type" evidence="5">
    <location>
        <begin position="131"/>
        <end position="197"/>
    </location>
</feature>
<dbReference type="SUPFAM" id="SSF46785">
    <property type="entry name" value="Winged helix' DNA-binding domain"/>
    <property type="match status" value="1"/>
</dbReference>
<feature type="domain" description="Cyclic nucleotide-binding" evidence="4">
    <location>
        <begin position="1"/>
        <end position="96"/>
    </location>
</feature>
<sequence>MTTPQRNLLGKVGTRVRYGTDDQILHQGARDRHLVVILTGVVKVVTSYSNGLAKVLALRGPGTLLGEIAALTASPRTAAVSAASPVTALLINNVEFAAATRADPALHAQLEQALATRLLVTNQQLVEASIPAVLPRLAGLLASLGDQLDTNVLPISQPDLASLAATSEASVARSLRELRAMGLIRTGRRRIEVIDAPGLRSYADSYDVKP</sequence>
<dbReference type="Pfam" id="PF00027">
    <property type="entry name" value="cNMP_binding"/>
    <property type="match status" value="1"/>
</dbReference>
<dbReference type="GO" id="GO:0003700">
    <property type="term" value="F:DNA-binding transcription factor activity"/>
    <property type="evidence" value="ECO:0007669"/>
    <property type="project" value="TreeGrafter"/>
</dbReference>
<dbReference type="AlphaFoldDB" id="A0A0N9I4G6"/>
<dbReference type="Proteomes" id="UP000063699">
    <property type="component" value="Chromosome"/>
</dbReference>
<evidence type="ECO:0008006" key="8">
    <source>
        <dbReference type="Google" id="ProtNLM"/>
    </source>
</evidence>
<evidence type="ECO:0000259" key="4">
    <source>
        <dbReference type="PROSITE" id="PS50042"/>
    </source>
</evidence>
<accession>A0A0N9I4G6</accession>
<organism evidence="6 7">
    <name type="scientific">Kibdelosporangium phytohabitans</name>
    <dbReference type="NCBI Taxonomy" id="860235"/>
    <lineage>
        <taxon>Bacteria</taxon>
        <taxon>Bacillati</taxon>
        <taxon>Actinomycetota</taxon>
        <taxon>Actinomycetes</taxon>
        <taxon>Pseudonocardiales</taxon>
        <taxon>Pseudonocardiaceae</taxon>
        <taxon>Kibdelosporangium</taxon>
    </lineage>
</organism>
<evidence type="ECO:0000256" key="2">
    <source>
        <dbReference type="ARBA" id="ARBA00023125"/>
    </source>
</evidence>
<dbReference type="InterPro" id="IPR050397">
    <property type="entry name" value="Env_Response_Regulators"/>
</dbReference>
<dbReference type="Gene3D" id="1.10.10.10">
    <property type="entry name" value="Winged helix-like DNA-binding domain superfamily/Winged helix DNA-binding domain"/>
    <property type="match status" value="1"/>
</dbReference>
<dbReference type="SUPFAM" id="SSF51206">
    <property type="entry name" value="cAMP-binding domain-like"/>
    <property type="match status" value="1"/>
</dbReference>
<dbReference type="EMBL" id="CP012752">
    <property type="protein sequence ID" value="ALG10955.1"/>
    <property type="molecule type" value="Genomic_DNA"/>
</dbReference>
<dbReference type="PANTHER" id="PTHR24567">
    <property type="entry name" value="CRP FAMILY TRANSCRIPTIONAL REGULATORY PROTEIN"/>
    <property type="match status" value="1"/>
</dbReference>
<dbReference type="InterPro" id="IPR036390">
    <property type="entry name" value="WH_DNA-bd_sf"/>
</dbReference>
<evidence type="ECO:0000313" key="7">
    <source>
        <dbReference type="Proteomes" id="UP000063699"/>
    </source>
</evidence>
<dbReference type="SMART" id="SM00100">
    <property type="entry name" value="cNMP"/>
    <property type="match status" value="1"/>
</dbReference>
<evidence type="ECO:0000256" key="3">
    <source>
        <dbReference type="ARBA" id="ARBA00023163"/>
    </source>
</evidence>
<keyword evidence="3" id="KW-0804">Transcription</keyword>
<dbReference type="PROSITE" id="PS50042">
    <property type="entry name" value="CNMP_BINDING_3"/>
    <property type="match status" value="1"/>
</dbReference>
<dbReference type="InterPro" id="IPR036388">
    <property type="entry name" value="WH-like_DNA-bd_sf"/>
</dbReference>
<dbReference type="Pfam" id="PF13545">
    <property type="entry name" value="HTH_Crp_2"/>
    <property type="match status" value="1"/>
</dbReference>
<dbReference type="PANTHER" id="PTHR24567:SF74">
    <property type="entry name" value="HTH-TYPE TRANSCRIPTIONAL REGULATOR ARCR"/>
    <property type="match status" value="1"/>
</dbReference>
<dbReference type="Gene3D" id="2.60.120.10">
    <property type="entry name" value="Jelly Rolls"/>
    <property type="match status" value="1"/>
</dbReference>
<evidence type="ECO:0000259" key="5">
    <source>
        <dbReference type="PROSITE" id="PS51063"/>
    </source>
</evidence>
<dbReference type="GO" id="GO:0005829">
    <property type="term" value="C:cytosol"/>
    <property type="evidence" value="ECO:0007669"/>
    <property type="project" value="TreeGrafter"/>
</dbReference>